<organism evidence="7 8">
    <name type="scientific">Pollutimonas subterranea</name>
    <dbReference type="NCBI Taxonomy" id="2045210"/>
    <lineage>
        <taxon>Bacteria</taxon>
        <taxon>Pseudomonadati</taxon>
        <taxon>Pseudomonadota</taxon>
        <taxon>Betaproteobacteria</taxon>
        <taxon>Burkholderiales</taxon>
        <taxon>Alcaligenaceae</taxon>
        <taxon>Pollutimonas</taxon>
    </lineage>
</organism>
<dbReference type="GO" id="GO:0016787">
    <property type="term" value="F:hydrolase activity"/>
    <property type="evidence" value="ECO:0007669"/>
    <property type="project" value="UniProtKB-KW"/>
</dbReference>
<keyword evidence="3 7" id="KW-0347">Helicase</keyword>
<dbReference type="Pfam" id="PF00271">
    <property type="entry name" value="Helicase_C"/>
    <property type="match status" value="1"/>
</dbReference>
<gene>
    <name evidence="7" type="ORF">CR159_12725</name>
</gene>
<dbReference type="PROSITE" id="PS51194">
    <property type="entry name" value="HELICASE_CTER"/>
    <property type="match status" value="1"/>
</dbReference>
<proteinExistence type="predicted"/>
<feature type="domain" description="Helicase C-terminal" evidence="6">
    <location>
        <begin position="498"/>
        <end position="700"/>
    </location>
</feature>
<evidence type="ECO:0000313" key="8">
    <source>
        <dbReference type="Proteomes" id="UP000234190"/>
    </source>
</evidence>
<evidence type="ECO:0000259" key="6">
    <source>
        <dbReference type="PROSITE" id="PS51194"/>
    </source>
</evidence>
<dbReference type="InterPro" id="IPR011545">
    <property type="entry name" value="DEAD/DEAH_box_helicase_dom"/>
</dbReference>
<evidence type="ECO:0000256" key="1">
    <source>
        <dbReference type="ARBA" id="ARBA00022741"/>
    </source>
</evidence>
<dbReference type="PANTHER" id="PTHR47961">
    <property type="entry name" value="DNA POLYMERASE THETA, PUTATIVE (AFU_ORTHOLOGUE AFUA_1G05260)-RELATED"/>
    <property type="match status" value="1"/>
</dbReference>
<dbReference type="Proteomes" id="UP000234190">
    <property type="component" value="Unassembled WGS sequence"/>
</dbReference>
<name>A0A2N4U398_9BURK</name>
<dbReference type="SMART" id="SM00487">
    <property type="entry name" value="DEXDc"/>
    <property type="match status" value="1"/>
</dbReference>
<dbReference type="InterPro" id="IPR014001">
    <property type="entry name" value="Helicase_ATP-bd"/>
</dbReference>
<dbReference type="InterPro" id="IPR027417">
    <property type="entry name" value="P-loop_NTPase"/>
</dbReference>
<dbReference type="Pfam" id="PF00270">
    <property type="entry name" value="DEAD"/>
    <property type="match status" value="1"/>
</dbReference>
<dbReference type="GO" id="GO:0004386">
    <property type="term" value="F:helicase activity"/>
    <property type="evidence" value="ECO:0007669"/>
    <property type="project" value="UniProtKB-KW"/>
</dbReference>
<dbReference type="PROSITE" id="PS51192">
    <property type="entry name" value="HELICASE_ATP_BIND_1"/>
    <property type="match status" value="1"/>
</dbReference>
<evidence type="ECO:0000313" key="7">
    <source>
        <dbReference type="EMBL" id="PLC49463.1"/>
    </source>
</evidence>
<dbReference type="OrthoDB" id="9815222at2"/>
<keyword evidence="4" id="KW-0067">ATP-binding</keyword>
<dbReference type="GO" id="GO:0005524">
    <property type="term" value="F:ATP binding"/>
    <property type="evidence" value="ECO:0007669"/>
    <property type="project" value="UniProtKB-KW"/>
</dbReference>
<dbReference type="EMBL" id="PDNW01000010">
    <property type="protein sequence ID" value="PLC49463.1"/>
    <property type="molecule type" value="Genomic_DNA"/>
</dbReference>
<dbReference type="InterPro" id="IPR001650">
    <property type="entry name" value="Helicase_C-like"/>
</dbReference>
<dbReference type="SUPFAM" id="SSF52540">
    <property type="entry name" value="P-loop containing nucleoside triphosphate hydrolases"/>
    <property type="match status" value="1"/>
</dbReference>
<dbReference type="InterPro" id="IPR050474">
    <property type="entry name" value="Hel308_SKI2-like"/>
</dbReference>
<evidence type="ECO:0000259" key="5">
    <source>
        <dbReference type="PROSITE" id="PS51192"/>
    </source>
</evidence>
<feature type="domain" description="Helicase ATP-binding" evidence="5">
    <location>
        <begin position="253"/>
        <end position="433"/>
    </location>
</feature>
<dbReference type="RefSeq" id="WP_102074338.1">
    <property type="nucleotide sequence ID" value="NZ_PDNW01000010.1"/>
</dbReference>
<protein>
    <submittedName>
        <fullName evidence="7">DEAD/DEAH box helicase</fullName>
    </submittedName>
</protein>
<keyword evidence="2" id="KW-0378">Hydrolase</keyword>
<dbReference type="Gene3D" id="3.40.50.300">
    <property type="entry name" value="P-loop containing nucleotide triphosphate hydrolases"/>
    <property type="match status" value="2"/>
</dbReference>
<keyword evidence="1" id="KW-0547">Nucleotide-binding</keyword>
<dbReference type="SMART" id="SM00490">
    <property type="entry name" value="HELICc"/>
    <property type="match status" value="1"/>
</dbReference>
<dbReference type="GO" id="GO:0003676">
    <property type="term" value="F:nucleic acid binding"/>
    <property type="evidence" value="ECO:0007669"/>
    <property type="project" value="InterPro"/>
</dbReference>
<sequence>MRAGFDSRRVFGITRSKGKMYEFGLEEDQHIRVPLGTDPLQLFLLAIGTLGDVAAQLADSDFPLAPLPPEPQAELNFCASFFDAVLDSRFAPELDRPTLLLASAAYYIARRPGSSLVLARRVQSLGNDNEVETLLQWLLRADWSEYYLLENDRYGRRLLEIGRAVSSHFVFGAATEALSEQLKELRDLVYKVGSPEELLYADIALAVCRMRVAASAWKRLPEFTGISAEQWSPVIRKGTFPKELWPSQLLLGHRGLFKGDSGLIQMPTSAGKTRSIEIILRSAFMAKRTKLAVVVAPFRALCHEIAISLRQDLAGSDIKVNELSDALQIDFLDQVAELLGGAPPETSYVLVLTPEKFLYVLRQSPEALKHIGLVIYDEGHQFDTGTRGITYELLLTEIKSLLPSAAQTVLISAVMKNPQAIATWLMGQERGQVIDGATLLPTSRSVAFASWAESLGQLMFYENGYAKRDYFVPKLIKATTLGGLKPVDRDFPKRGKSTDVSLYLGLRVAGKGAVAVFCGTKVIANGIAKRAVQIEEAGYSVEWPEAHANANEVLALCKLMGGNFGVDSLQTKAANLGVYTHHSNTPHGIRLALEHAMQKGLINFIACTSTLAQGVNLPIRYLIVQGVNQGAGRVKVRDFQNLIGRAGRAGLHTEGVVIFADSSIYDERHGGGNGWKFDNAVDLLSPNQAEGVTSSLLLLLSPFSLSRTLEWRFSASELLNLIADEPSWIDWSNGLAAQAPKLDEAKKKALAKTLLGDLSERKRMIHALESYLMANRQALSDEAFVQLAGELAQRTLAYSLATPEEAIKVQDLFGLVAQQVQLLESSPAKQASFGKTLLGVEQAKRVEEWGLENREALYGLSSNEEWLAAVWPLFGELCDDKFFRAVQPASAGKELALSWIRGVGYGAIFKQAGELKVKKKAGERFMKVSDDDVLNFLENALAFDCALIMAALVQFLFAPDDFYTPNAASIASFQKSLKNGLPDSLSMSAFEAGFADRFLAQTMRDALRADGFEGDYFDSAKDSHLEAVRQVVSTTPAYFAQFVE</sequence>
<keyword evidence="8" id="KW-1185">Reference proteome</keyword>
<accession>A0A2N4U398</accession>
<comment type="caution">
    <text evidence="7">The sequence shown here is derived from an EMBL/GenBank/DDBJ whole genome shotgun (WGS) entry which is preliminary data.</text>
</comment>
<evidence type="ECO:0000256" key="2">
    <source>
        <dbReference type="ARBA" id="ARBA00022801"/>
    </source>
</evidence>
<evidence type="ECO:0000256" key="4">
    <source>
        <dbReference type="ARBA" id="ARBA00022840"/>
    </source>
</evidence>
<evidence type="ECO:0000256" key="3">
    <source>
        <dbReference type="ARBA" id="ARBA00022806"/>
    </source>
</evidence>
<dbReference type="PANTHER" id="PTHR47961:SF6">
    <property type="entry name" value="DNA-DIRECTED DNA POLYMERASE"/>
    <property type="match status" value="1"/>
</dbReference>
<dbReference type="AlphaFoldDB" id="A0A2N4U398"/>
<reference evidence="7 8" key="1">
    <citation type="submission" date="2017-10" db="EMBL/GenBank/DDBJ databases">
        <title>Two draft genome sequences of Pusillimonas sp. strains isolated from a nitrate- and radionuclide-contaminated groundwater in Russia.</title>
        <authorList>
            <person name="Grouzdev D.S."/>
            <person name="Tourova T.P."/>
            <person name="Goeva M.A."/>
            <person name="Babich T.L."/>
            <person name="Sokolova D.S."/>
            <person name="Abdullin R."/>
            <person name="Poltaraus A.B."/>
            <person name="Toshchakov S.V."/>
            <person name="Nazina T.N."/>
        </authorList>
    </citation>
    <scope>NUCLEOTIDE SEQUENCE [LARGE SCALE GENOMIC DNA]</scope>
    <source>
        <strain evidence="7 8">JR1/69-3-13</strain>
    </source>
</reference>